<evidence type="ECO:0000259" key="1">
    <source>
        <dbReference type="Pfam" id="PF01814"/>
    </source>
</evidence>
<gene>
    <name evidence="2" type="ORF">HNQ62_002086</name>
</gene>
<reference evidence="2 3" key="1">
    <citation type="submission" date="2020-08" db="EMBL/GenBank/DDBJ databases">
        <title>Genomic Encyclopedia of Type Strains, Phase IV (KMG-IV): sequencing the most valuable type-strain genomes for metagenomic binning, comparative biology and taxonomic classification.</title>
        <authorList>
            <person name="Goeker M."/>
        </authorList>
    </citation>
    <scope>NUCLEOTIDE SEQUENCE [LARGE SCALE GENOMIC DNA]</scope>
    <source>
        <strain evidence="2 3">DSM 12421</strain>
    </source>
</reference>
<dbReference type="GeneID" id="68930185"/>
<dbReference type="PANTHER" id="PTHR39966:SF1">
    <property type="entry name" value="HEMERYTHRIN-LIKE DOMAIN-CONTAINING PROTEIN"/>
    <property type="match status" value="1"/>
</dbReference>
<protein>
    <submittedName>
        <fullName evidence="2">Hemerythrin-like domain-containing protein</fullName>
    </submittedName>
</protein>
<name>A0A7J9RVP5_SULOH</name>
<dbReference type="EMBL" id="JACHFY010000013">
    <property type="protein sequence ID" value="MBB5254312.1"/>
    <property type="molecule type" value="Genomic_DNA"/>
</dbReference>
<accession>A0A7J9RVP5</accession>
<proteinExistence type="predicted"/>
<dbReference type="Proteomes" id="UP000582213">
    <property type="component" value="Unassembled WGS sequence"/>
</dbReference>
<sequence length="96" mass="11429">MVYEHNELRDLLTKIENEYSEPKELKKNLSYLAYLLSGHIGKENTVLFPLAENMITEEDDKELYEGFEKVEERIGVNKHKEYVNLINNLYAKYFPK</sequence>
<feature type="domain" description="Hemerythrin-like" evidence="1">
    <location>
        <begin position="3"/>
        <end position="75"/>
    </location>
</feature>
<comment type="caution">
    <text evidence="2">The sequence shown here is derived from an EMBL/GenBank/DDBJ whole genome shotgun (WGS) entry which is preliminary data.</text>
</comment>
<evidence type="ECO:0000313" key="3">
    <source>
        <dbReference type="Proteomes" id="UP000582213"/>
    </source>
</evidence>
<dbReference type="Pfam" id="PF01814">
    <property type="entry name" value="Hemerythrin"/>
    <property type="match status" value="1"/>
</dbReference>
<dbReference type="InterPro" id="IPR012312">
    <property type="entry name" value="Hemerythrin-like"/>
</dbReference>
<dbReference type="RefSeq" id="WP_231113645.1">
    <property type="nucleotide sequence ID" value="NZ_CP045484.1"/>
</dbReference>
<evidence type="ECO:0000313" key="2">
    <source>
        <dbReference type="EMBL" id="MBB5254312.1"/>
    </source>
</evidence>
<dbReference type="GO" id="GO:0005886">
    <property type="term" value="C:plasma membrane"/>
    <property type="evidence" value="ECO:0007669"/>
    <property type="project" value="TreeGrafter"/>
</dbReference>
<dbReference type="AlphaFoldDB" id="A0A7J9RVP5"/>
<organism evidence="2 3">
    <name type="scientific">Sulfurisphaera ohwakuensis</name>
    <dbReference type="NCBI Taxonomy" id="69656"/>
    <lineage>
        <taxon>Archaea</taxon>
        <taxon>Thermoproteota</taxon>
        <taxon>Thermoprotei</taxon>
        <taxon>Sulfolobales</taxon>
        <taxon>Sulfolobaceae</taxon>
        <taxon>Sulfurisphaera</taxon>
    </lineage>
</organism>
<dbReference type="Gene3D" id="1.20.120.520">
    <property type="entry name" value="nmb1532 protein domain like"/>
    <property type="match status" value="1"/>
</dbReference>
<dbReference type="PANTHER" id="PTHR39966">
    <property type="entry name" value="BLL2471 PROTEIN-RELATED"/>
    <property type="match status" value="1"/>
</dbReference>